<keyword evidence="4" id="KW-0963">Cytoplasm</keyword>
<dbReference type="STRING" id="32264.T1KJK7"/>
<evidence type="ECO:0000256" key="1">
    <source>
        <dbReference type="ARBA" id="ARBA00004245"/>
    </source>
</evidence>
<dbReference type="AlphaFoldDB" id="T1KJK7"/>
<dbReference type="eggNOG" id="KOG4280">
    <property type="taxonomic scope" value="Eukaryota"/>
</dbReference>
<organism evidence="9 10">
    <name type="scientific">Tetranychus urticae</name>
    <name type="common">Two-spotted spider mite</name>
    <dbReference type="NCBI Taxonomy" id="32264"/>
    <lineage>
        <taxon>Eukaryota</taxon>
        <taxon>Metazoa</taxon>
        <taxon>Ecdysozoa</taxon>
        <taxon>Arthropoda</taxon>
        <taxon>Chelicerata</taxon>
        <taxon>Arachnida</taxon>
        <taxon>Acari</taxon>
        <taxon>Acariformes</taxon>
        <taxon>Trombidiformes</taxon>
        <taxon>Prostigmata</taxon>
        <taxon>Eleutherengona</taxon>
        <taxon>Raphignathae</taxon>
        <taxon>Tetranychoidea</taxon>
        <taxon>Tetranychidae</taxon>
        <taxon>Tetranychus</taxon>
    </lineage>
</organism>
<dbReference type="PROSITE" id="PS00411">
    <property type="entry name" value="KINESIN_MOTOR_1"/>
    <property type="match status" value="1"/>
</dbReference>
<keyword evidence="6" id="KW-0493">Microtubule</keyword>
<keyword evidence="7" id="KW-0175">Coiled coil</keyword>
<evidence type="ECO:0000256" key="6">
    <source>
        <dbReference type="RuleBase" id="RU000394"/>
    </source>
</evidence>
<dbReference type="Proteomes" id="UP000015104">
    <property type="component" value="Unassembled WGS sequence"/>
</dbReference>
<evidence type="ECO:0000256" key="7">
    <source>
        <dbReference type="SAM" id="Coils"/>
    </source>
</evidence>
<name>T1KJK7_TETUR</name>
<dbReference type="GO" id="GO:0005524">
    <property type="term" value="F:ATP binding"/>
    <property type="evidence" value="ECO:0007669"/>
    <property type="project" value="UniProtKB-UniRule"/>
</dbReference>
<dbReference type="EMBL" id="CAEY01000163">
    <property type="status" value="NOT_ANNOTATED_CDS"/>
    <property type="molecule type" value="Genomic_DNA"/>
</dbReference>
<dbReference type="GO" id="GO:0005874">
    <property type="term" value="C:microtubule"/>
    <property type="evidence" value="ECO:0007669"/>
    <property type="project" value="UniProtKB-KW"/>
</dbReference>
<dbReference type="InterPro" id="IPR019821">
    <property type="entry name" value="Kinesin_motor_CS"/>
</dbReference>
<evidence type="ECO:0000256" key="2">
    <source>
        <dbReference type="ARBA" id="ARBA00022741"/>
    </source>
</evidence>
<dbReference type="SMART" id="SM00129">
    <property type="entry name" value="KISc"/>
    <property type="match status" value="1"/>
</dbReference>
<dbReference type="Pfam" id="PF00225">
    <property type="entry name" value="Kinesin"/>
    <property type="match status" value="1"/>
</dbReference>
<accession>T1KJK7</accession>
<evidence type="ECO:0000256" key="3">
    <source>
        <dbReference type="ARBA" id="ARBA00022840"/>
    </source>
</evidence>
<dbReference type="OrthoDB" id="3176171at2759"/>
<dbReference type="InterPro" id="IPR027640">
    <property type="entry name" value="Kinesin-like_fam"/>
</dbReference>
<dbReference type="PANTHER" id="PTHR47968">
    <property type="entry name" value="CENTROMERE PROTEIN E"/>
    <property type="match status" value="1"/>
</dbReference>
<keyword evidence="3 5" id="KW-0067">ATP-binding</keyword>
<feature type="coiled-coil region" evidence="7">
    <location>
        <begin position="399"/>
        <end position="436"/>
    </location>
</feature>
<feature type="domain" description="Kinesin motor" evidence="8">
    <location>
        <begin position="9"/>
        <end position="323"/>
    </location>
</feature>
<evidence type="ECO:0000259" key="8">
    <source>
        <dbReference type="PROSITE" id="PS50067"/>
    </source>
</evidence>
<sequence length="569" mass="64104">MNKEPGEDNVKVAIRCRPLLPESNEKAMAIQFDENNQSIIVGSREFTFDTIFRPEATQIQVYAQSAKHIVDSVLHGYNGTVFAYGQTGTGKTYTSAGILSHSFAHIFGFIAASARDTQFLVRASYYEIYNEEIRDLLNKNSKTLELKESAQSGVYVKDLSCFVINNVNELEKLLEKGNKQRAVASTNVNKDSSRSHTVFTIAIEQIKTAPSEGRGPGNLRVGKLNLVDLAGSERQSKTGTQGDRLKEAAKINLSLTSLSLVIAALTDPKATHIPYRNSKLTRLLSDSLGGNSKTLLIACIGPDKSNIEETISTLRFASTAKHIKNKARINEDAKDTLLRRFQEQILELRKQLEATEAENIENGQPEPEIDVEKKPANPELLEKLKCLEEKIMVGGENLLEKAELQEKLLIESEAELEARKKKEDELKIALEKKQAEMIQIEEFYGTLQEEVVGINKKLKKVFNYLCSAKSELSDIQSEYSKLREDLLDTIRATHKEIKLANLIISQFIPESCFEMIQESAKYNELVGEWQLKCIAYTGNNMHDKPFHHEQKENFVEDDFTAKAYLSYRK</sequence>
<dbReference type="InterPro" id="IPR027417">
    <property type="entry name" value="P-loop_NTPase"/>
</dbReference>
<dbReference type="GO" id="GO:0003777">
    <property type="term" value="F:microtubule motor activity"/>
    <property type="evidence" value="ECO:0007669"/>
    <property type="project" value="InterPro"/>
</dbReference>
<dbReference type="GO" id="GO:0007018">
    <property type="term" value="P:microtubule-based movement"/>
    <property type="evidence" value="ECO:0007669"/>
    <property type="project" value="InterPro"/>
</dbReference>
<protein>
    <recommendedName>
        <fullName evidence="6">Kinesin-like protein</fullName>
    </recommendedName>
</protein>
<dbReference type="KEGG" id="tut:107365038"/>
<evidence type="ECO:0000313" key="10">
    <source>
        <dbReference type="Proteomes" id="UP000015104"/>
    </source>
</evidence>
<evidence type="ECO:0000256" key="4">
    <source>
        <dbReference type="ARBA" id="ARBA00023212"/>
    </source>
</evidence>
<dbReference type="HOGENOM" id="CLU_001485_22_3_1"/>
<dbReference type="GO" id="GO:0008017">
    <property type="term" value="F:microtubule binding"/>
    <property type="evidence" value="ECO:0007669"/>
    <property type="project" value="InterPro"/>
</dbReference>
<dbReference type="GO" id="GO:0000278">
    <property type="term" value="P:mitotic cell cycle"/>
    <property type="evidence" value="ECO:0007669"/>
    <property type="project" value="TreeGrafter"/>
</dbReference>
<dbReference type="PANTHER" id="PTHR47968:SF50">
    <property type="entry name" value="KINESIN-LIKE PROTEIN"/>
    <property type="match status" value="1"/>
</dbReference>
<evidence type="ECO:0000313" key="9">
    <source>
        <dbReference type="EnsemblMetazoa" id="tetur13g00300.1"/>
    </source>
</evidence>
<dbReference type="SUPFAM" id="SSF52540">
    <property type="entry name" value="P-loop containing nucleoside triphosphate hydrolases"/>
    <property type="match status" value="1"/>
</dbReference>
<dbReference type="OMA" id="NMRKHIE"/>
<dbReference type="FunFam" id="3.40.850.10:FF:000082">
    <property type="entry name" value="OSM3-like kinesin"/>
    <property type="match status" value="1"/>
</dbReference>
<reference evidence="10" key="1">
    <citation type="submission" date="2011-08" db="EMBL/GenBank/DDBJ databases">
        <authorList>
            <person name="Rombauts S."/>
        </authorList>
    </citation>
    <scope>NUCLEOTIDE SEQUENCE</scope>
    <source>
        <strain evidence="10">London</strain>
    </source>
</reference>
<gene>
    <name evidence="9" type="primary">107365038</name>
</gene>
<keyword evidence="4" id="KW-0206">Cytoskeleton</keyword>
<keyword evidence="10" id="KW-1185">Reference proteome</keyword>
<keyword evidence="2 5" id="KW-0547">Nucleotide-binding</keyword>
<evidence type="ECO:0000256" key="5">
    <source>
        <dbReference type="PROSITE-ProRule" id="PRU00283"/>
    </source>
</evidence>
<dbReference type="EnsemblMetazoa" id="tetur13g00300.1">
    <property type="protein sequence ID" value="tetur13g00300.1"/>
    <property type="gene ID" value="tetur13g00300"/>
</dbReference>
<proteinExistence type="inferred from homology"/>
<dbReference type="PRINTS" id="PR00380">
    <property type="entry name" value="KINESINHEAVY"/>
</dbReference>
<comment type="subcellular location">
    <subcellularLocation>
        <location evidence="1">Cytoplasm</location>
        <location evidence="1">Cytoskeleton</location>
    </subcellularLocation>
</comment>
<keyword evidence="5 6" id="KW-0505">Motor protein</keyword>
<dbReference type="PROSITE" id="PS50067">
    <property type="entry name" value="KINESIN_MOTOR_2"/>
    <property type="match status" value="1"/>
</dbReference>
<dbReference type="InterPro" id="IPR001752">
    <property type="entry name" value="Kinesin_motor_dom"/>
</dbReference>
<dbReference type="InterPro" id="IPR036961">
    <property type="entry name" value="Kinesin_motor_dom_sf"/>
</dbReference>
<feature type="binding site" evidence="5">
    <location>
        <begin position="85"/>
        <end position="92"/>
    </location>
    <ligand>
        <name>ATP</name>
        <dbReference type="ChEBI" id="CHEBI:30616"/>
    </ligand>
</feature>
<reference evidence="9" key="2">
    <citation type="submission" date="2015-06" db="UniProtKB">
        <authorList>
            <consortium name="EnsemblMetazoa"/>
        </authorList>
    </citation>
    <scope>IDENTIFICATION</scope>
</reference>
<comment type="similarity">
    <text evidence="5 6">Belongs to the TRAFAC class myosin-kinesin ATPase superfamily. Kinesin family.</text>
</comment>
<dbReference type="Gene3D" id="3.40.850.10">
    <property type="entry name" value="Kinesin motor domain"/>
    <property type="match status" value="1"/>
</dbReference>